<dbReference type="NCBIfam" id="TIGR01569">
    <property type="entry name" value="A_tha_TIGR01569"/>
    <property type="match status" value="1"/>
</dbReference>
<feature type="transmembrane region" description="Helical" evidence="8">
    <location>
        <begin position="80"/>
        <end position="104"/>
    </location>
</feature>
<gene>
    <name evidence="10" type="ORF">FH972_015349</name>
</gene>
<dbReference type="Proteomes" id="UP000327013">
    <property type="component" value="Chromosome 6"/>
</dbReference>
<accession>A0A5N6RFY0</accession>
<dbReference type="AlphaFoldDB" id="A0A5N6RFY0"/>
<comment type="similarity">
    <text evidence="2 8">Belongs to the Casparian strip membrane proteins (CASP) family.</text>
</comment>
<evidence type="ECO:0000313" key="10">
    <source>
        <dbReference type="EMBL" id="KAE8076717.1"/>
    </source>
</evidence>
<keyword evidence="6 8" id="KW-1133">Transmembrane helix</keyword>
<dbReference type="PANTHER" id="PTHR36488">
    <property type="entry name" value="CASP-LIKE PROTEIN 1U1"/>
    <property type="match status" value="1"/>
</dbReference>
<evidence type="ECO:0000256" key="7">
    <source>
        <dbReference type="ARBA" id="ARBA00023136"/>
    </source>
</evidence>
<keyword evidence="11" id="KW-1185">Reference proteome</keyword>
<evidence type="ECO:0000256" key="6">
    <source>
        <dbReference type="ARBA" id="ARBA00022989"/>
    </source>
</evidence>
<comment type="subunit">
    <text evidence="3 8">Homodimer and heterodimers.</text>
</comment>
<dbReference type="InterPro" id="IPR044173">
    <property type="entry name" value="CASPL"/>
</dbReference>
<feature type="domain" description="Casparian strip membrane protein" evidence="9">
    <location>
        <begin position="27"/>
        <end position="176"/>
    </location>
</feature>
<dbReference type="Pfam" id="PF04535">
    <property type="entry name" value="CASP_dom"/>
    <property type="match status" value="1"/>
</dbReference>
<dbReference type="PANTHER" id="PTHR36488:SF8">
    <property type="entry name" value="CASP-LIKE PROTEIN 1U1"/>
    <property type="match status" value="1"/>
</dbReference>
<keyword evidence="7 8" id="KW-0472">Membrane</keyword>
<feature type="transmembrane region" description="Helical" evidence="8">
    <location>
        <begin position="30"/>
        <end position="49"/>
    </location>
</feature>
<dbReference type="InterPro" id="IPR006459">
    <property type="entry name" value="CASP/CASPL"/>
</dbReference>
<evidence type="ECO:0000256" key="1">
    <source>
        <dbReference type="ARBA" id="ARBA00004651"/>
    </source>
</evidence>
<reference evidence="10 11" key="1">
    <citation type="submission" date="2019-06" db="EMBL/GenBank/DDBJ databases">
        <title>A chromosomal-level reference genome of Carpinus fangiana (Coryloideae, Betulaceae).</title>
        <authorList>
            <person name="Yang X."/>
            <person name="Wang Z."/>
            <person name="Zhang L."/>
            <person name="Hao G."/>
            <person name="Liu J."/>
            <person name="Yang Y."/>
        </authorList>
    </citation>
    <scope>NUCLEOTIDE SEQUENCE [LARGE SCALE GENOMIC DNA]</scope>
    <source>
        <strain evidence="10">Cfa_2016G</strain>
        <tissue evidence="10">Leaf</tissue>
    </source>
</reference>
<evidence type="ECO:0000256" key="5">
    <source>
        <dbReference type="ARBA" id="ARBA00022692"/>
    </source>
</evidence>
<dbReference type="OrthoDB" id="1898688at2759"/>
<name>A0A5N6RFY0_9ROSI</name>
<comment type="subcellular location">
    <subcellularLocation>
        <location evidence="1 8">Cell membrane</location>
        <topology evidence="1 8">Multi-pass membrane protein</topology>
    </subcellularLocation>
</comment>
<feature type="transmembrane region" description="Helical" evidence="8">
    <location>
        <begin position="116"/>
        <end position="144"/>
    </location>
</feature>
<evidence type="ECO:0000256" key="8">
    <source>
        <dbReference type="RuleBase" id="RU361233"/>
    </source>
</evidence>
<evidence type="ECO:0000313" key="11">
    <source>
        <dbReference type="Proteomes" id="UP000327013"/>
    </source>
</evidence>
<evidence type="ECO:0000256" key="3">
    <source>
        <dbReference type="ARBA" id="ARBA00011489"/>
    </source>
</evidence>
<organism evidence="10 11">
    <name type="scientific">Carpinus fangiana</name>
    <dbReference type="NCBI Taxonomy" id="176857"/>
    <lineage>
        <taxon>Eukaryota</taxon>
        <taxon>Viridiplantae</taxon>
        <taxon>Streptophyta</taxon>
        <taxon>Embryophyta</taxon>
        <taxon>Tracheophyta</taxon>
        <taxon>Spermatophyta</taxon>
        <taxon>Magnoliopsida</taxon>
        <taxon>eudicotyledons</taxon>
        <taxon>Gunneridae</taxon>
        <taxon>Pentapetalae</taxon>
        <taxon>rosids</taxon>
        <taxon>fabids</taxon>
        <taxon>Fagales</taxon>
        <taxon>Betulaceae</taxon>
        <taxon>Carpinus</taxon>
    </lineage>
</organism>
<keyword evidence="5 8" id="KW-0812">Transmembrane</keyword>
<dbReference type="EMBL" id="CM017326">
    <property type="protein sequence ID" value="KAE8076717.1"/>
    <property type="molecule type" value="Genomic_DNA"/>
</dbReference>
<evidence type="ECO:0000256" key="2">
    <source>
        <dbReference type="ARBA" id="ARBA00007651"/>
    </source>
</evidence>
<evidence type="ECO:0000256" key="4">
    <source>
        <dbReference type="ARBA" id="ARBA00022475"/>
    </source>
</evidence>
<evidence type="ECO:0000259" key="9">
    <source>
        <dbReference type="Pfam" id="PF04535"/>
    </source>
</evidence>
<dbReference type="InterPro" id="IPR006702">
    <property type="entry name" value="CASP_dom"/>
</dbReference>
<protein>
    <recommendedName>
        <fullName evidence="8">CASP-like protein</fullName>
    </recommendedName>
</protein>
<sequence>MGGLDGVENRGGKVAVGKQQLGRGRGCCELVLRVLGLVFTLAAAVLLGVDKQTKVVPIQLLPTLPPLDVPVTARWHHLSAFVYFVVANIMACSYAALSLVLIVTSGGASHILKSMIIILDAAMAALLFSSIGATLAVGLIGYQGNSHLQWGKVCNVFGKFCDQVLAATVLSLLGSLAFLLIIVFFVLRAHGKS</sequence>
<keyword evidence="4 8" id="KW-1003">Cell membrane</keyword>
<dbReference type="GO" id="GO:0005886">
    <property type="term" value="C:plasma membrane"/>
    <property type="evidence" value="ECO:0007669"/>
    <property type="project" value="UniProtKB-SubCell"/>
</dbReference>
<feature type="transmembrane region" description="Helical" evidence="8">
    <location>
        <begin position="164"/>
        <end position="187"/>
    </location>
</feature>
<proteinExistence type="inferred from homology"/>